<sequence length="347" mass="39385">MAGECSLFTENQRYCKVISGVKLTVASFSLIASLFIIFVIWLFKKYKYFVQRLILFLSLAACLDSIGFLLTGVPPDDSSLCDFQAWLLSFTGFSVLLWVCCITFNLYWNVIKMVKTDQFEKYYHLVSWGIPFVVACLPLINDHYGPAGAWCWISKESDNSVAWRFATYYIPVYLCIIGLFVVYSYIFITIKRQVQRWGGTYSAEAERNKALMKEYIKPLMWYPVVYLVTTICPLIDRIDNAVNSEPNFTLLLLQVVFSPLVGVLNAIVFGMDKETLNRLNVEQVKVAFMQHRPSSRKPLVREYPVGQTTEVRPNDDSSWSSAMSNESAANAPSPTPVAAPPPPLSNQ</sequence>
<reference evidence="11 12" key="1">
    <citation type="submission" date="2022-05" db="EMBL/GenBank/DDBJ databases">
        <authorList>
            <consortium name="Genoscope - CEA"/>
            <person name="William W."/>
        </authorList>
    </citation>
    <scope>NUCLEOTIDE SEQUENCE [LARGE SCALE GENOMIC DNA]</scope>
</reference>
<feature type="transmembrane region" description="Helical" evidence="9">
    <location>
        <begin position="122"/>
        <end position="140"/>
    </location>
</feature>
<proteinExistence type="predicted"/>
<gene>
    <name evidence="11" type="ORF">PLOB_00012647</name>
</gene>
<feature type="transmembrane region" description="Helical" evidence="9">
    <location>
        <begin position="219"/>
        <end position="236"/>
    </location>
</feature>
<feature type="compositionally biased region" description="Pro residues" evidence="8">
    <location>
        <begin position="333"/>
        <end position="347"/>
    </location>
</feature>
<dbReference type="PRINTS" id="PR02001">
    <property type="entry name" value="GCR1CAMPR"/>
</dbReference>
<dbReference type="Proteomes" id="UP001159405">
    <property type="component" value="Unassembled WGS sequence"/>
</dbReference>
<evidence type="ECO:0000256" key="9">
    <source>
        <dbReference type="SAM" id="Phobius"/>
    </source>
</evidence>
<feature type="transmembrane region" description="Helical" evidence="9">
    <location>
        <begin position="168"/>
        <end position="188"/>
    </location>
</feature>
<evidence type="ECO:0000256" key="3">
    <source>
        <dbReference type="ARBA" id="ARBA00022989"/>
    </source>
</evidence>
<dbReference type="InterPro" id="IPR022340">
    <property type="entry name" value="GPCR_GCR1_put"/>
</dbReference>
<keyword evidence="5 9" id="KW-0472">Membrane</keyword>
<feature type="transmembrane region" description="Helical" evidence="9">
    <location>
        <begin position="53"/>
        <end position="73"/>
    </location>
</feature>
<evidence type="ECO:0000259" key="10">
    <source>
        <dbReference type="PROSITE" id="PS50261"/>
    </source>
</evidence>
<dbReference type="Gene3D" id="1.20.1070.10">
    <property type="entry name" value="Rhodopsin 7-helix transmembrane proteins"/>
    <property type="match status" value="1"/>
</dbReference>
<evidence type="ECO:0000313" key="12">
    <source>
        <dbReference type="Proteomes" id="UP001159405"/>
    </source>
</evidence>
<accession>A0ABN8NCR4</accession>
<evidence type="ECO:0000256" key="7">
    <source>
        <dbReference type="ARBA" id="ARBA00023224"/>
    </source>
</evidence>
<feature type="domain" description="G-protein coupled receptors family 2 profile 2" evidence="10">
    <location>
        <begin position="18"/>
        <end position="273"/>
    </location>
</feature>
<keyword evidence="3 9" id="KW-1133">Transmembrane helix</keyword>
<feature type="transmembrane region" description="Helical" evidence="9">
    <location>
        <begin position="248"/>
        <end position="269"/>
    </location>
</feature>
<organism evidence="11 12">
    <name type="scientific">Porites lobata</name>
    <dbReference type="NCBI Taxonomy" id="104759"/>
    <lineage>
        <taxon>Eukaryota</taxon>
        <taxon>Metazoa</taxon>
        <taxon>Cnidaria</taxon>
        <taxon>Anthozoa</taxon>
        <taxon>Hexacorallia</taxon>
        <taxon>Scleractinia</taxon>
        <taxon>Fungiina</taxon>
        <taxon>Poritidae</taxon>
        <taxon>Porites</taxon>
    </lineage>
</organism>
<comment type="caution">
    <text evidence="11">The sequence shown here is derived from an EMBL/GenBank/DDBJ whole genome shotgun (WGS) entry which is preliminary data.</text>
</comment>
<evidence type="ECO:0000256" key="1">
    <source>
        <dbReference type="ARBA" id="ARBA00004141"/>
    </source>
</evidence>
<dbReference type="Pfam" id="PF05462">
    <property type="entry name" value="Dicty_CAR"/>
    <property type="match status" value="1"/>
</dbReference>
<keyword evidence="4" id="KW-0297">G-protein coupled receptor</keyword>
<dbReference type="PANTHER" id="PTHR23112:SF43">
    <property type="entry name" value="CYCLIC AMP RECEPTOR-LIKE PROTEIN A"/>
    <property type="match status" value="1"/>
</dbReference>
<keyword evidence="12" id="KW-1185">Reference proteome</keyword>
<dbReference type="InterPro" id="IPR022343">
    <property type="entry name" value="GCR1-cAMP_receptor"/>
</dbReference>
<name>A0ABN8NCR4_9CNID</name>
<feature type="transmembrane region" description="Helical" evidence="9">
    <location>
        <begin position="85"/>
        <end position="110"/>
    </location>
</feature>
<dbReference type="PRINTS" id="PR02000">
    <property type="entry name" value="GCR1PLANT"/>
</dbReference>
<dbReference type="InterPro" id="IPR017981">
    <property type="entry name" value="GPCR_2-like_7TM"/>
</dbReference>
<evidence type="ECO:0000256" key="4">
    <source>
        <dbReference type="ARBA" id="ARBA00023040"/>
    </source>
</evidence>
<feature type="region of interest" description="Disordered" evidence="8">
    <location>
        <begin position="299"/>
        <end position="347"/>
    </location>
</feature>
<evidence type="ECO:0000256" key="2">
    <source>
        <dbReference type="ARBA" id="ARBA00022692"/>
    </source>
</evidence>
<evidence type="ECO:0000256" key="5">
    <source>
        <dbReference type="ARBA" id="ARBA00023136"/>
    </source>
</evidence>
<evidence type="ECO:0000256" key="6">
    <source>
        <dbReference type="ARBA" id="ARBA00023170"/>
    </source>
</evidence>
<dbReference type="PANTHER" id="PTHR23112">
    <property type="entry name" value="G PROTEIN-COUPLED RECEPTOR 157-RELATED"/>
    <property type="match status" value="1"/>
</dbReference>
<feature type="transmembrane region" description="Helical" evidence="9">
    <location>
        <begin position="20"/>
        <end position="41"/>
    </location>
</feature>
<evidence type="ECO:0000256" key="8">
    <source>
        <dbReference type="SAM" id="MobiDB-lite"/>
    </source>
</evidence>
<dbReference type="SUPFAM" id="SSF81321">
    <property type="entry name" value="Family A G protein-coupled receptor-like"/>
    <property type="match status" value="1"/>
</dbReference>
<keyword evidence="6" id="KW-0675">Receptor</keyword>
<comment type="subcellular location">
    <subcellularLocation>
        <location evidence="1">Membrane</location>
        <topology evidence="1">Multi-pass membrane protein</topology>
    </subcellularLocation>
</comment>
<dbReference type="PROSITE" id="PS50261">
    <property type="entry name" value="G_PROTEIN_RECEP_F2_4"/>
    <property type="match status" value="1"/>
</dbReference>
<dbReference type="EMBL" id="CALNXK010000017">
    <property type="protein sequence ID" value="CAH3104557.1"/>
    <property type="molecule type" value="Genomic_DNA"/>
</dbReference>
<feature type="compositionally biased region" description="Low complexity" evidence="8">
    <location>
        <begin position="316"/>
        <end position="332"/>
    </location>
</feature>
<keyword evidence="7" id="KW-0807">Transducer</keyword>
<evidence type="ECO:0000313" key="11">
    <source>
        <dbReference type="EMBL" id="CAH3104557.1"/>
    </source>
</evidence>
<protein>
    <recommendedName>
        <fullName evidence="10">G-protein coupled receptors family 2 profile 2 domain-containing protein</fullName>
    </recommendedName>
</protein>
<keyword evidence="2 9" id="KW-0812">Transmembrane</keyword>